<dbReference type="InterPro" id="IPR022655">
    <property type="entry name" value="DUF1553"/>
</dbReference>
<dbReference type="InterPro" id="IPR011444">
    <property type="entry name" value="DUF1549"/>
</dbReference>
<dbReference type="Pfam" id="PF07583">
    <property type="entry name" value="PSCyt2"/>
    <property type="match status" value="1"/>
</dbReference>
<keyword evidence="5" id="KW-1185">Reference proteome</keyword>
<dbReference type="KEGG" id="knv:Pan216_16810"/>
<evidence type="ECO:0000259" key="3">
    <source>
        <dbReference type="Pfam" id="PF07635"/>
    </source>
</evidence>
<proteinExistence type="predicted"/>
<reference evidence="4 5" key="1">
    <citation type="submission" date="2019-02" db="EMBL/GenBank/DDBJ databases">
        <title>Deep-cultivation of Planctomycetes and their phenomic and genomic characterization uncovers novel biology.</title>
        <authorList>
            <person name="Wiegand S."/>
            <person name="Jogler M."/>
            <person name="Boedeker C."/>
            <person name="Pinto D."/>
            <person name="Vollmers J."/>
            <person name="Rivas-Marin E."/>
            <person name="Kohn T."/>
            <person name="Peeters S.H."/>
            <person name="Heuer A."/>
            <person name="Rast P."/>
            <person name="Oberbeckmann S."/>
            <person name="Bunk B."/>
            <person name="Jeske O."/>
            <person name="Meyerdierks A."/>
            <person name="Storesund J.E."/>
            <person name="Kallscheuer N."/>
            <person name="Luecker S."/>
            <person name="Lage O.M."/>
            <person name="Pohl T."/>
            <person name="Merkel B.J."/>
            <person name="Hornburger P."/>
            <person name="Mueller R.-W."/>
            <person name="Bruemmer F."/>
            <person name="Labrenz M."/>
            <person name="Spormann A.M."/>
            <person name="Op den Camp H."/>
            <person name="Overmann J."/>
            <person name="Amann R."/>
            <person name="Jetten M.S.M."/>
            <person name="Mascher T."/>
            <person name="Medema M.H."/>
            <person name="Devos D.P."/>
            <person name="Kaster A.-K."/>
            <person name="Ovreas L."/>
            <person name="Rohde M."/>
            <person name="Galperin M.Y."/>
            <person name="Jogler C."/>
        </authorList>
    </citation>
    <scope>NUCLEOTIDE SEQUENCE [LARGE SCALE GENOMIC DNA]</scope>
    <source>
        <strain evidence="4 5">Pan216</strain>
    </source>
</reference>
<organism evidence="4 5">
    <name type="scientific">Kolteria novifilia</name>
    <dbReference type="NCBI Taxonomy" id="2527975"/>
    <lineage>
        <taxon>Bacteria</taxon>
        <taxon>Pseudomonadati</taxon>
        <taxon>Planctomycetota</taxon>
        <taxon>Planctomycetia</taxon>
        <taxon>Kolteriales</taxon>
        <taxon>Kolteriaceae</taxon>
        <taxon>Kolteria</taxon>
    </lineage>
</organism>
<feature type="domain" description="Cytochrome C Planctomycete-type" evidence="3">
    <location>
        <begin position="43"/>
        <end position="103"/>
    </location>
</feature>
<name>A0A518B1G5_9BACT</name>
<dbReference type="EMBL" id="CP036279">
    <property type="protein sequence ID" value="QDU60829.1"/>
    <property type="molecule type" value="Genomic_DNA"/>
</dbReference>
<dbReference type="PANTHER" id="PTHR35889">
    <property type="entry name" value="CYCLOINULO-OLIGOSACCHARIDE FRUCTANOTRANSFERASE-RELATED"/>
    <property type="match status" value="1"/>
</dbReference>
<evidence type="ECO:0000313" key="5">
    <source>
        <dbReference type="Proteomes" id="UP000317093"/>
    </source>
</evidence>
<sequence length="1128" mass="126890">MFDAVPFVLVLATMTAEAESAKPTAQQLEFFENKIRPVLAEHCYSCHAASANPLQASLYLDRRSGHLRGGDCGPAIVPGKPEESNLILAIRYDGDFLDMPPKGKLPASAIADLTRWVEMGAPWPEEKGSNEKIAKEEFDVATRKAAHWAWSTPSLPALPKTKDTDWIRDDLDAFVLQRLEDAGLEPAPRADRRTLIRRLSFDLIGLPPTSEDVKAFDSDPDPDAYAKLVERLLSSPHFGERWGRHWLDLVRYAETRGHEWDHPVANAYQYRDYVIRAFNADVPYDQFVKEHIAGDLLERPRRNPTRGFNESILGTGFWFLGEWVHSPVDIRQDETDRFDNMIDVMSKTFLGMTVACARCHDHKFDAISAEDYYSLAGFLQSSSYRQVRFETMDHHRQLAEELAALREQSERPLANAITKAAAPQLDRLADYLLAARRRIRPSADDAGLEGGSEAGLDPSLINQWVAHLRHAKKDPSDPFHAWSLLAHHTPADAKRRLEKFVARIEHATNQSQQWLDRSRSIVDYAAPDKADWLEEGYSFGGRPRRVGESRVGEDPSWPFQEVHAEGAAVYDPFWKRLRLAKGTERESGKPGSWVQAGRTLRTPTFKLQEGRLHYRVRGDGVVFAVVDSHRMVQGPLHGRVIKTVKAGPTFRWIEHDLTPYIGHGIHLEFSPADDSSEFAVAMVREGDQPPPAEFSTNSLIGEIVEQSLGNPPTSLARAYRRTMRNAAQHFASGFANQTTRTSDWSALADWLVRHPELVSTSDGRDSAREASKFYFQKTSALADRLRPESHTAPAMMDGNGVEEYVLIRGNHKTVGDVAPRRFLEALEEIGQPNIAGGSGRLELAHRIVDPANPLVARVIVNRLWAHLTGRGLVPSVDNLGVLGSRPSHPRMLDFLAKRLIAEDWSLKQAIRHIVLSNTYQMASRPSDGRAEELDPKNDLLHRMPIRRLEAEAIRDAILTVSGRLDPTLFGPSVEVHLTPFMQGRGRPRTSGPLDGNGRRSIYTRIRRNFLPPMLTVFDMPIPYTTVGRRTVSNVPAQALTLMNDPFVSEQASLWAERVLATPDRSPKQRVERLYQSAFSRPPSDKETRAALSFLEQHAENPNDEGTNKQAWADLCHVLFNVKEFIFIN</sequence>
<evidence type="ECO:0000259" key="2">
    <source>
        <dbReference type="Pfam" id="PF07587"/>
    </source>
</evidence>
<dbReference type="Pfam" id="PF07635">
    <property type="entry name" value="PSCyt1"/>
    <property type="match status" value="1"/>
</dbReference>
<feature type="domain" description="DUF1549" evidence="1">
    <location>
        <begin position="171"/>
        <end position="382"/>
    </location>
</feature>
<dbReference type="PANTHER" id="PTHR35889:SF3">
    <property type="entry name" value="F-BOX DOMAIN-CONTAINING PROTEIN"/>
    <property type="match status" value="1"/>
</dbReference>
<dbReference type="Proteomes" id="UP000317093">
    <property type="component" value="Chromosome"/>
</dbReference>
<evidence type="ECO:0000259" key="1">
    <source>
        <dbReference type="Pfam" id="PF07583"/>
    </source>
</evidence>
<gene>
    <name evidence="4" type="ORF">Pan216_16810</name>
</gene>
<evidence type="ECO:0000313" key="4">
    <source>
        <dbReference type="EMBL" id="QDU60829.1"/>
    </source>
</evidence>
<accession>A0A518B1G5</accession>
<dbReference type="RefSeq" id="WP_419193393.1">
    <property type="nucleotide sequence ID" value="NZ_CP036279.1"/>
</dbReference>
<dbReference type="AlphaFoldDB" id="A0A518B1G5"/>
<feature type="domain" description="DUF1553" evidence="2">
    <location>
        <begin position="839"/>
        <end position="1094"/>
    </location>
</feature>
<dbReference type="InterPro" id="IPR011429">
    <property type="entry name" value="Cyt_c_Planctomycete-type"/>
</dbReference>
<dbReference type="Pfam" id="PF07587">
    <property type="entry name" value="PSD1"/>
    <property type="match status" value="1"/>
</dbReference>
<protein>
    <submittedName>
        <fullName evidence="4">Planctomycete cytochrome C</fullName>
    </submittedName>
</protein>